<evidence type="ECO:0000256" key="3">
    <source>
        <dbReference type="ARBA" id="ARBA00022729"/>
    </source>
</evidence>
<evidence type="ECO:0000256" key="8">
    <source>
        <dbReference type="ARBA" id="ARBA00023018"/>
    </source>
</evidence>
<evidence type="ECO:0000256" key="9">
    <source>
        <dbReference type="ARBA" id="ARBA00023136"/>
    </source>
</evidence>
<keyword evidence="2" id="KW-0812">Transmembrane</keyword>
<dbReference type="GO" id="GO:0009986">
    <property type="term" value="C:cell surface"/>
    <property type="evidence" value="ECO:0007669"/>
    <property type="project" value="TreeGrafter"/>
</dbReference>
<organism evidence="14 15">
    <name type="scientific">Xenopus laevis</name>
    <name type="common">African clawed frog</name>
    <dbReference type="NCBI Taxonomy" id="8355"/>
    <lineage>
        <taxon>Eukaryota</taxon>
        <taxon>Metazoa</taxon>
        <taxon>Chordata</taxon>
        <taxon>Craniata</taxon>
        <taxon>Vertebrata</taxon>
        <taxon>Euteleostomi</taxon>
        <taxon>Amphibia</taxon>
        <taxon>Batrachia</taxon>
        <taxon>Anura</taxon>
        <taxon>Pipoidea</taxon>
        <taxon>Pipidae</taxon>
        <taxon>Xenopodinae</taxon>
        <taxon>Xenopus</taxon>
        <taxon>Xenopus</taxon>
    </lineage>
</organism>
<evidence type="ECO:0000256" key="6">
    <source>
        <dbReference type="ARBA" id="ARBA00022889"/>
    </source>
</evidence>
<keyword evidence="10" id="KW-0325">Glycoprotein</keyword>
<evidence type="ECO:0000313" key="15">
    <source>
        <dbReference type="Proteomes" id="UP000694892"/>
    </source>
</evidence>
<keyword evidence="6" id="KW-0130">Cell adhesion</keyword>
<accession>A0A974CBX9</accession>
<dbReference type="GO" id="GO:0045211">
    <property type="term" value="C:postsynaptic membrane"/>
    <property type="evidence" value="ECO:0007669"/>
    <property type="project" value="UniProtKB-SubCell"/>
</dbReference>
<dbReference type="Proteomes" id="UP000694892">
    <property type="component" value="Chromosome 7S"/>
</dbReference>
<comment type="similarity">
    <text evidence="13">Belongs to the calsyntenin family.</text>
</comment>
<dbReference type="AlphaFoldDB" id="A0A974CBX9"/>
<evidence type="ECO:0000256" key="2">
    <source>
        <dbReference type="ARBA" id="ARBA00022692"/>
    </source>
</evidence>
<evidence type="ECO:0000256" key="7">
    <source>
        <dbReference type="ARBA" id="ARBA00022989"/>
    </source>
</evidence>
<evidence type="ECO:0000256" key="1">
    <source>
        <dbReference type="ARBA" id="ARBA00022475"/>
    </source>
</evidence>
<keyword evidence="7" id="KW-1133">Transmembrane helix</keyword>
<sequence>ASVHIQVNDVNEYAPIFKEKSYKVTVREGKKYDNILRVEAIDADCSPQFSQICSYEIVTPDVPFIVDKD</sequence>
<evidence type="ECO:0000313" key="14">
    <source>
        <dbReference type="EMBL" id="OCT70343.1"/>
    </source>
</evidence>
<comment type="subcellular location">
    <subcellularLocation>
        <location evidence="12">Postsynaptic cell membrane</location>
        <topology evidence="12">Single-pass type I membrane protein</topology>
    </subcellularLocation>
</comment>
<evidence type="ECO:0000256" key="13">
    <source>
        <dbReference type="ARBA" id="ARBA00035015"/>
    </source>
</evidence>
<evidence type="ECO:0000256" key="11">
    <source>
        <dbReference type="ARBA" id="ARBA00023257"/>
    </source>
</evidence>
<keyword evidence="4" id="KW-0677">Repeat</keyword>
<feature type="non-terminal residue" evidence="14">
    <location>
        <position position="69"/>
    </location>
</feature>
<dbReference type="GO" id="GO:0007155">
    <property type="term" value="P:cell adhesion"/>
    <property type="evidence" value="ECO:0007669"/>
    <property type="project" value="UniProtKB-KW"/>
</dbReference>
<dbReference type="PANTHER" id="PTHR14139">
    <property type="entry name" value="CALSYNTENIN"/>
    <property type="match status" value="1"/>
</dbReference>
<keyword evidence="8" id="KW-0770">Synapse</keyword>
<proteinExistence type="inferred from homology"/>
<dbReference type="InterPro" id="IPR015919">
    <property type="entry name" value="Cadherin-like_sf"/>
</dbReference>
<keyword evidence="11" id="KW-0628">Postsynaptic cell membrane</keyword>
<evidence type="ECO:0008006" key="16">
    <source>
        <dbReference type="Google" id="ProtNLM"/>
    </source>
</evidence>
<dbReference type="GO" id="GO:0051965">
    <property type="term" value="P:positive regulation of synapse assembly"/>
    <property type="evidence" value="ECO:0007669"/>
    <property type="project" value="TreeGrafter"/>
</dbReference>
<reference evidence="15" key="1">
    <citation type="journal article" date="2016" name="Nature">
        <title>Genome evolution in the allotetraploid frog Xenopus laevis.</title>
        <authorList>
            <person name="Session A.M."/>
            <person name="Uno Y."/>
            <person name="Kwon T."/>
            <person name="Chapman J.A."/>
            <person name="Toyoda A."/>
            <person name="Takahashi S."/>
            <person name="Fukui A."/>
            <person name="Hikosaka A."/>
            <person name="Suzuki A."/>
            <person name="Kondo M."/>
            <person name="van Heeringen S.J."/>
            <person name="Quigley I."/>
            <person name="Heinz S."/>
            <person name="Ogino H."/>
            <person name="Ochi H."/>
            <person name="Hellsten U."/>
            <person name="Lyons J.B."/>
            <person name="Simakov O."/>
            <person name="Putnam N."/>
            <person name="Stites J."/>
            <person name="Kuroki Y."/>
            <person name="Tanaka T."/>
            <person name="Michiue T."/>
            <person name="Watanabe M."/>
            <person name="Bogdanovic O."/>
            <person name="Lister R."/>
            <person name="Georgiou G."/>
            <person name="Paranjpe S.S."/>
            <person name="van Kruijsbergen I."/>
            <person name="Shu S."/>
            <person name="Carlson J."/>
            <person name="Kinoshita T."/>
            <person name="Ohta Y."/>
            <person name="Mawaribuchi S."/>
            <person name="Jenkins J."/>
            <person name="Grimwood J."/>
            <person name="Schmutz J."/>
            <person name="Mitros T."/>
            <person name="Mozaffari S.V."/>
            <person name="Suzuki Y."/>
            <person name="Haramoto Y."/>
            <person name="Yamamoto T.S."/>
            <person name="Takagi C."/>
            <person name="Heald R."/>
            <person name="Miller K."/>
            <person name="Haudenschild C."/>
            <person name="Kitzman J."/>
            <person name="Nakayama T."/>
            <person name="Izutsu Y."/>
            <person name="Robert J."/>
            <person name="Fortriede J."/>
            <person name="Burns K."/>
            <person name="Lotay V."/>
            <person name="Karimi K."/>
            <person name="Yasuoka Y."/>
            <person name="Dichmann D.S."/>
            <person name="Flajnik M.F."/>
            <person name="Houston D.W."/>
            <person name="Shendure J."/>
            <person name="DuPasquier L."/>
            <person name="Vize P.D."/>
            <person name="Zorn A.M."/>
            <person name="Ito M."/>
            <person name="Marcotte E.M."/>
            <person name="Wallingford J.B."/>
            <person name="Ito Y."/>
            <person name="Asashima M."/>
            <person name="Ueno N."/>
            <person name="Matsuda Y."/>
            <person name="Veenstra G.J."/>
            <person name="Fujiyama A."/>
            <person name="Harland R.M."/>
            <person name="Taira M."/>
            <person name="Rokhsar D.S."/>
        </authorList>
    </citation>
    <scope>NUCLEOTIDE SEQUENCE [LARGE SCALE GENOMIC DNA]</scope>
    <source>
        <strain evidence="15">J</strain>
    </source>
</reference>
<dbReference type="Gene3D" id="2.60.40.60">
    <property type="entry name" value="Cadherins"/>
    <property type="match status" value="1"/>
</dbReference>
<dbReference type="PANTHER" id="PTHR14139:SF4">
    <property type="entry name" value="CALSYNTENIN-1"/>
    <property type="match status" value="1"/>
</dbReference>
<dbReference type="GO" id="GO:0050806">
    <property type="term" value="P:positive regulation of synaptic transmission"/>
    <property type="evidence" value="ECO:0007669"/>
    <property type="project" value="TreeGrafter"/>
</dbReference>
<keyword evidence="9" id="KW-0472">Membrane</keyword>
<dbReference type="SUPFAM" id="SSF49313">
    <property type="entry name" value="Cadherin-like"/>
    <property type="match status" value="1"/>
</dbReference>
<protein>
    <recommendedName>
        <fullName evidence="16">Cadherin domain-containing protein</fullName>
    </recommendedName>
</protein>
<keyword evidence="3" id="KW-0732">Signal</keyword>
<dbReference type="FunFam" id="2.60.40.60:FF:000025">
    <property type="entry name" value="Calsyntenin 1"/>
    <property type="match status" value="1"/>
</dbReference>
<keyword evidence="5" id="KW-0106">Calcium</keyword>
<gene>
    <name evidence="14" type="ORF">XELAEV_180372615mg</name>
</gene>
<evidence type="ECO:0000256" key="4">
    <source>
        <dbReference type="ARBA" id="ARBA00022737"/>
    </source>
</evidence>
<keyword evidence="1" id="KW-1003">Cell membrane</keyword>
<name>A0A974CBX9_XENLA</name>
<evidence type="ECO:0000256" key="10">
    <source>
        <dbReference type="ARBA" id="ARBA00023180"/>
    </source>
</evidence>
<feature type="non-terminal residue" evidence="14">
    <location>
        <position position="1"/>
    </location>
</feature>
<dbReference type="GO" id="GO:0005509">
    <property type="term" value="F:calcium ion binding"/>
    <property type="evidence" value="ECO:0007669"/>
    <property type="project" value="InterPro"/>
</dbReference>
<evidence type="ECO:0000256" key="5">
    <source>
        <dbReference type="ARBA" id="ARBA00022837"/>
    </source>
</evidence>
<dbReference type="EMBL" id="CM004479">
    <property type="protein sequence ID" value="OCT70343.1"/>
    <property type="molecule type" value="Genomic_DNA"/>
</dbReference>
<evidence type="ECO:0000256" key="12">
    <source>
        <dbReference type="ARBA" id="ARBA00035006"/>
    </source>
</evidence>